<dbReference type="EMBL" id="JBHTMP010000020">
    <property type="protein sequence ID" value="MFD1322436.1"/>
    <property type="molecule type" value="Genomic_DNA"/>
</dbReference>
<keyword evidence="2" id="KW-0812">Transmembrane</keyword>
<protein>
    <submittedName>
        <fullName evidence="4">DUF4190 domain-containing protein</fullName>
    </submittedName>
</protein>
<evidence type="ECO:0000256" key="2">
    <source>
        <dbReference type="SAM" id="Phobius"/>
    </source>
</evidence>
<feature type="transmembrane region" description="Helical" evidence="2">
    <location>
        <begin position="61"/>
        <end position="86"/>
    </location>
</feature>
<keyword evidence="5" id="KW-1185">Reference proteome</keyword>
<reference evidence="5" key="1">
    <citation type="journal article" date="2019" name="Int. J. Syst. Evol. Microbiol.">
        <title>The Global Catalogue of Microorganisms (GCM) 10K type strain sequencing project: providing services to taxonomists for standard genome sequencing and annotation.</title>
        <authorList>
            <consortium name="The Broad Institute Genomics Platform"/>
            <consortium name="The Broad Institute Genome Sequencing Center for Infectious Disease"/>
            <person name="Wu L."/>
            <person name="Ma J."/>
        </authorList>
    </citation>
    <scope>NUCLEOTIDE SEQUENCE [LARGE SCALE GENOMIC DNA]</scope>
    <source>
        <strain evidence="5">JCM 31037</strain>
    </source>
</reference>
<dbReference type="RefSeq" id="WP_377571452.1">
    <property type="nucleotide sequence ID" value="NZ_JBHTMP010000020.1"/>
</dbReference>
<dbReference type="Proteomes" id="UP001597260">
    <property type="component" value="Unassembled WGS sequence"/>
</dbReference>
<keyword evidence="2" id="KW-1133">Transmembrane helix</keyword>
<evidence type="ECO:0000313" key="4">
    <source>
        <dbReference type="EMBL" id="MFD1322436.1"/>
    </source>
</evidence>
<gene>
    <name evidence="4" type="ORF">ACFQ4H_15165</name>
</gene>
<dbReference type="InterPro" id="IPR025241">
    <property type="entry name" value="DUF4190"/>
</dbReference>
<evidence type="ECO:0000259" key="3">
    <source>
        <dbReference type="Pfam" id="PF13828"/>
    </source>
</evidence>
<feature type="region of interest" description="Disordered" evidence="1">
    <location>
        <begin position="1"/>
        <end position="50"/>
    </location>
</feature>
<evidence type="ECO:0000256" key="1">
    <source>
        <dbReference type="SAM" id="MobiDB-lite"/>
    </source>
</evidence>
<comment type="caution">
    <text evidence="4">The sequence shown here is derived from an EMBL/GenBank/DDBJ whole genome shotgun (WGS) entry which is preliminary data.</text>
</comment>
<feature type="transmembrane region" description="Helical" evidence="2">
    <location>
        <begin position="106"/>
        <end position="137"/>
    </location>
</feature>
<evidence type="ECO:0000313" key="5">
    <source>
        <dbReference type="Proteomes" id="UP001597260"/>
    </source>
</evidence>
<proteinExistence type="predicted"/>
<dbReference type="Pfam" id="PF13828">
    <property type="entry name" value="DUF4190"/>
    <property type="match status" value="1"/>
</dbReference>
<sequence length="144" mass="14793">MDTPDTGSGPEGPTVDGPVAVTQEDVGPDRSDPTRHPYGPGPTGQAPYPPPYLLRRPTNNLAITAMIVGMVGIIACPLVGGVAVYLGNRARAEIRRSGEDGDGMAVAGVVTGWIGVGLSALTMLFVLAYVGFFALFLTSLPSAP</sequence>
<keyword evidence="2" id="KW-0472">Membrane</keyword>
<name>A0ABW3YFN3_9ACTN</name>
<accession>A0ABW3YFN3</accession>
<feature type="domain" description="DUF4190" evidence="3">
    <location>
        <begin position="61"/>
        <end position="121"/>
    </location>
</feature>
<organism evidence="4 5">
    <name type="scientific">Micromonospora sonneratiae</name>
    <dbReference type="NCBI Taxonomy" id="1184706"/>
    <lineage>
        <taxon>Bacteria</taxon>
        <taxon>Bacillati</taxon>
        <taxon>Actinomycetota</taxon>
        <taxon>Actinomycetes</taxon>
        <taxon>Micromonosporales</taxon>
        <taxon>Micromonosporaceae</taxon>
        <taxon>Micromonospora</taxon>
    </lineage>
</organism>